<keyword evidence="1" id="KW-0472">Membrane</keyword>
<name>A0A1X2HJ27_SYNRA</name>
<dbReference type="InParanoid" id="A0A1X2HJ27"/>
<dbReference type="AlphaFoldDB" id="A0A1X2HJ27"/>
<evidence type="ECO:0000313" key="2">
    <source>
        <dbReference type="EMBL" id="ORY99022.1"/>
    </source>
</evidence>
<feature type="transmembrane region" description="Helical" evidence="1">
    <location>
        <begin position="70"/>
        <end position="88"/>
    </location>
</feature>
<sequence>MAARASYIFLIHAIAEILAGVVFMLAPELLETGLDNLYLVRVLGAAMISLAVPGLTCFHLPEMLPCKRAFATGCITYHGLVPIITFLAQKDGLVDSKTGGATMGVHALLFFGFAVWFKATEGQAKQFNKAVASKAQ</sequence>
<dbReference type="EMBL" id="MCGN01000003">
    <property type="protein sequence ID" value="ORY99022.1"/>
    <property type="molecule type" value="Genomic_DNA"/>
</dbReference>
<feature type="transmembrane region" description="Helical" evidence="1">
    <location>
        <begin position="7"/>
        <end position="26"/>
    </location>
</feature>
<dbReference type="OrthoDB" id="2550823at2759"/>
<feature type="transmembrane region" description="Helical" evidence="1">
    <location>
        <begin position="38"/>
        <end position="58"/>
    </location>
</feature>
<comment type="caution">
    <text evidence="2">The sequence shown here is derived from an EMBL/GenBank/DDBJ whole genome shotgun (WGS) entry which is preliminary data.</text>
</comment>
<accession>A0A1X2HJ27</accession>
<gene>
    <name evidence="2" type="ORF">BCR43DRAFT_488589</name>
</gene>
<organism evidence="2 3">
    <name type="scientific">Syncephalastrum racemosum</name>
    <name type="common">Filamentous fungus</name>
    <dbReference type="NCBI Taxonomy" id="13706"/>
    <lineage>
        <taxon>Eukaryota</taxon>
        <taxon>Fungi</taxon>
        <taxon>Fungi incertae sedis</taxon>
        <taxon>Mucoromycota</taxon>
        <taxon>Mucoromycotina</taxon>
        <taxon>Mucoromycetes</taxon>
        <taxon>Mucorales</taxon>
        <taxon>Syncephalastraceae</taxon>
        <taxon>Syncephalastrum</taxon>
    </lineage>
</organism>
<keyword evidence="3" id="KW-1185">Reference proteome</keyword>
<keyword evidence="1" id="KW-1133">Transmembrane helix</keyword>
<feature type="transmembrane region" description="Helical" evidence="1">
    <location>
        <begin position="100"/>
        <end position="119"/>
    </location>
</feature>
<dbReference type="Proteomes" id="UP000242180">
    <property type="component" value="Unassembled WGS sequence"/>
</dbReference>
<reference evidence="2 3" key="1">
    <citation type="submission" date="2016-07" db="EMBL/GenBank/DDBJ databases">
        <title>Pervasive Adenine N6-methylation of Active Genes in Fungi.</title>
        <authorList>
            <consortium name="DOE Joint Genome Institute"/>
            <person name="Mondo S.J."/>
            <person name="Dannebaum R.O."/>
            <person name="Kuo R.C."/>
            <person name="Labutti K."/>
            <person name="Haridas S."/>
            <person name="Kuo A."/>
            <person name="Salamov A."/>
            <person name="Ahrendt S.R."/>
            <person name="Lipzen A."/>
            <person name="Sullivan W."/>
            <person name="Andreopoulos W.B."/>
            <person name="Clum A."/>
            <person name="Lindquist E."/>
            <person name="Daum C."/>
            <person name="Ramamoorthy G.K."/>
            <person name="Gryganskyi A."/>
            <person name="Culley D."/>
            <person name="Magnuson J.K."/>
            <person name="James T.Y."/>
            <person name="O'Malley M.A."/>
            <person name="Stajich J.E."/>
            <person name="Spatafora J.W."/>
            <person name="Visel A."/>
            <person name="Grigoriev I.V."/>
        </authorList>
    </citation>
    <scope>NUCLEOTIDE SEQUENCE [LARGE SCALE GENOMIC DNA]</scope>
    <source>
        <strain evidence="2 3">NRRL 2496</strain>
    </source>
</reference>
<dbReference type="OMA" id="YAWYTAT"/>
<evidence type="ECO:0000313" key="3">
    <source>
        <dbReference type="Proteomes" id="UP000242180"/>
    </source>
</evidence>
<protein>
    <submittedName>
        <fullName evidence="2">Uncharacterized protein</fullName>
    </submittedName>
</protein>
<proteinExistence type="predicted"/>
<keyword evidence="1" id="KW-0812">Transmembrane</keyword>
<evidence type="ECO:0000256" key="1">
    <source>
        <dbReference type="SAM" id="Phobius"/>
    </source>
</evidence>